<sequence>MTVNLQMYPALNALLGGYFHQDYDLFGETIEEVALC</sequence>
<dbReference type="Proteomes" id="UP000003113">
    <property type="component" value="Unassembled WGS sequence"/>
</dbReference>
<protein>
    <recommendedName>
        <fullName evidence="1">CdiI immunity protein domain-containing protein</fullName>
    </recommendedName>
</protein>
<comment type="caution">
    <text evidence="2">The sequence shown here is derived from an EMBL/GenBank/DDBJ whole genome shotgun (WGS) entry which is preliminary data.</text>
</comment>
<dbReference type="InterPro" id="IPR041129">
    <property type="entry name" value="CdiI_2"/>
</dbReference>
<dbReference type="AlphaFoldDB" id="H0F2K7"/>
<gene>
    <name evidence="2" type="ORF">KYC_04977</name>
</gene>
<evidence type="ECO:0000313" key="2">
    <source>
        <dbReference type="EMBL" id="EHK67618.1"/>
    </source>
</evidence>
<reference evidence="2 3" key="1">
    <citation type="journal article" date="2012" name="J. Bacteriol.">
        <title>Genome sequence of the highly efficient arsenite-oxidizing bacterium Achromobacter arsenitoxydans SY8.</title>
        <authorList>
            <person name="Li X."/>
            <person name="Hu Y."/>
            <person name="Gong J."/>
            <person name="Lin Y."/>
            <person name="Johnstone L."/>
            <person name="Rensing C."/>
            <person name="Wang G."/>
        </authorList>
    </citation>
    <scope>NUCLEOTIDE SEQUENCE [LARGE SCALE GENOMIC DNA]</scope>
    <source>
        <strain evidence="2 3">SY8</strain>
    </source>
</reference>
<feature type="domain" description="CdiI immunity protein" evidence="1">
    <location>
        <begin position="8"/>
        <end position="33"/>
    </location>
</feature>
<evidence type="ECO:0000259" key="1">
    <source>
        <dbReference type="Pfam" id="PF18593"/>
    </source>
</evidence>
<proteinExistence type="predicted"/>
<feature type="non-terminal residue" evidence="2">
    <location>
        <position position="36"/>
    </location>
</feature>
<evidence type="ECO:0000313" key="3">
    <source>
        <dbReference type="Proteomes" id="UP000003113"/>
    </source>
</evidence>
<organism evidence="2 3">
    <name type="scientific">Achromobacter arsenitoxydans SY8</name>
    <dbReference type="NCBI Taxonomy" id="477184"/>
    <lineage>
        <taxon>Bacteria</taxon>
        <taxon>Pseudomonadati</taxon>
        <taxon>Pseudomonadota</taxon>
        <taxon>Betaproteobacteria</taxon>
        <taxon>Burkholderiales</taxon>
        <taxon>Alcaligenaceae</taxon>
        <taxon>Achromobacter</taxon>
    </lineage>
</organism>
<keyword evidence="3" id="KW-1185">Reference proteome</keyword>
<dbReference type="Pfam" id="PF18593">
    <property type="entry name" value="CdiI_2"/>
    <property type="match status" value="1"/>
</dbReference>
<name>H0F2K7_9BURK</name>
<accession>H0F2K7</accession>
<dbReference type="EMBL" id="AGUF01000021">
    <property type="protein sequence ID" value="EHK67618.1"/>
    <property type="molecule type" value="Genomic_DNA"/>
</dbReference>